<evidence type="ECO:0000256" key="1">
    <source>
        <dbReference type="SAM" id="Phobius"/>
    </source>
</evidence>
<feature type="transmembrane region" description="Helical" evidence="1">
    <location>
        <begin position="217"/>
        <end position="235"/>
    </location>
</feature>
<sequence>MDWFLRVIKGMLIGSGFILPGISGGTLAVVFGVYERVITFLANIKKDFKQNVLFFIPLGLGGILGIIVFSLLMSVALAKYEYQMLWVFIGAIVGTLPTLFRQATEQTKRTPVDTTILVVTAIVMTVFLIFGQNLFGQLPQNFLTWILSGFLIGLGVIIPGLSPSNFLIYMGMYQPMTDGLKTLDLGIVIPLAIGGILSLITLSKLVNLILQKYHSKLFNFIIGVVIASTIVIIPLNVNYDFITIISCLALFLVGIGIAYLMTKLDENKKA</sequence>
<dbReference type="RefSeq" id="WP_339968019.1">
    <property type="nucleotide sequence ID" value="NZ_JAWMWG010000001.1"/>
</dbReference>
<feature type="transmembrane region" description="Helical" evidence="1">
    <location>
        <begin position="142"/>
        <end position="162"/>
    </location>
</feature>
<reference evidence="2 3" key="1">
    <citation type="submission" date="2023-10" db="EMBL/GenBank/DDBJ databases">
        <title>Holzapfeliella saturejae sp. nov. isolated from Satureja montana flowers.</title>
        <authorList>
            <person name="Alcantara C."/>
            <person name="Zuniga M."/>
            <person name="Landete J.M."/>
            <person name="Monedero V."/>
        </authorList>
    </citation>
    <scope>NUCLEOTIDE SEQUENCE [LARGE SCALE GENOMIC DNA]</scope>
    <source>
        <strain evidence="2 3">He02</strain>
    </source>
</reference>
<dbReference type="PANTHER" id="PTHR37308">
    <property type="entry name" value="INTEGRAL MEMBRANE PROTEIN"/>
    <property type="match status" value="1"/>
</dbReference>
<keyword evidence="1" id="KW-0812">Transmembrane</keyword>
<evidence type="ECO:0000313" key="3">
    <source>
        <dbReference type="Proteomes" id="UP001377804"/>
    </source>
</evidence>
<dbReference type="Pfam" id="PF04018">
    <property type="entry name" value="VCA0040-like"/>
    <property type="match status" value="1"/>
</dbReference>
<organism evidence="2 3">
    <name type="scientific">Holzapfeliella saturejae</name>
    <dbReference type="NCBI Taxonomy" id="3082953"/>
    <lineage>
        <taxon>Bacteria</taxon>
        <taxon>Bacillati</taxon>
        <taxon>Bacillota</taxon>
        <taxon>Bacilli</taxon>
        <taxon>Lactobacillales</taxon>
        <taxon>Lactobacillaceae</taxon>
        <taxon>Holzapfeliella</taxon>
    </lineage>
</organism>
<feature type="transmembrane region" description="Helical" evidence="1">
    <location>
        <begin position="12"/>
        <end position="34"/>
    </location>
</feature>
<keyword evidence="1" id="KW-0472">Membrane</keyword>
<name>A0ABU8SE36_9LACO</name>
<proteinExistence type="predicted"/>
<dbReference type="PANTHER" id="PTHR37308:SF1">
    <property type="entry name" value="POLYPRENYL-PHOSPHATE TRANSPORTER"/>
    <property type="match status" value="1"/>
</dbReference>
<dbReference type="InterPro" id="IPR007163">
    <property type="entry name" value="VCA0040-like"/>
</dbReference>
<comment type="caution">
    <text evidence="2">The sequence shown here is derived from an EMBL/GenBank/DDBJ whole genome shotgun (WGS) entry which is preliminary data.</text>
</comment>
<dbReference type="Proteomes" id="UP001377804">
    <property type="component" value="Unassembled WGS sequence"/>
</dbReference>
<feature type="transmembrane region" description="Helical" evidence="1">
    <location>
        <begin position="241"/>
        <end position="261"/>
    </location>
</feature>
<gene>
    <name evidence="2" type="ORF">R4Y45_00090</name>
</gene>
<dbReference type="EMBL" id="JAWMWG010000001">
    <property type="protein sequence ID" value="MEJ6347661.1"/>
    <property type="molecule type" value="Genomic_DNA"/>
</dbReference>
<evidence type="ECO:0000313" key="2">
    <source>
        <dbReference type="EMBL" id="MEJ6347661.1"/>
    </source>
</evidence>
<accession>A0ABU8SE36</accession>
<protein>
    <submittedName>
        <fullName evidence="2">DUF368 domain-containing protein</fullName>
    </submittedName>
</protein>
<feature type="transmembrane region" description="Helical" evidence="1">
    <location>
        <begin position="182"/>
        <end position="205"/>
    </location>
</feature>
<feature type="transmembrane region" description="Helical" evidence="1">
    <location>
        <begin position="54"/>
        <end position="78"/>
    </location>
</feature>
<keyword evidence="3" id="KW-1185">Reference proteome</keyword>
<keyword evidence="1" id="KW-1133">Transmembrane helix</keyword>
<feature type="transmembrane region" description="Helical" evidence="1">
    <location>
        <begin position="85"/>
        <end position="103"/>
    </location>
</feature>
<feature type="transmembrane region" description="Helical" evidence="1">
    <location>
        <begin position="115"/>
        <end position="135"/>
    </location>
</feature>